<feature type="transmembrane region" description="Helical" evidence="1">
    <location>
        <begin position="217"/>
        <end position="238"/>
    </location>
</feature>
<feature type="transmembrane region" description="Helical" evidence="1">
    <location>
        <begin position="187"/>
        <end position="205"/>
    </location>
</feature>
<protein>
    <submittedName>
        <fullName evidence="2">Uncharacterized protein</fullName>
    </submittedName>
</protein>
<dbReference type="OrthoDB" id="5145651at2"/>
<feature type="transmembrane region" description="Helical" evidence="1">
    <location>
        <begin position="162"/>
        <end position="181"/>
    </location>
</feature>
<dbReference type="RefSeq" id="WP_062074352.1">
    <property type="nucleotide sequence ID" value="NZ_BBRC01000002.1"/>
</dbReference>
<keyword evidence="1" id="KW-0812">Transmembrane</keyword>
<evidence type="ECO:0000256" key="1">
    <source>
        <dbReference type="SAM" id="Phobius"/>
    </source>
</evidence>
<dbReference type="Proteomes" id="UP000547973">
    <property type="component" value="Unassembled WGS sequence"/>
</dbReference>
<dbReference type="EMBL" id="JACBZO010000001">
    <property type="protein sequence ID" value="NYI42543.1"/>
    <property type="molecule type" value="Genomic_DNA"/>
</dbReference>
<feature type="transmembrane region" description="Helical" evidence="1">
    <location>
        <begin position="27"/>
        <end position="47"/>
    </location>
</feature>
<gene>
    <name evidence="2" type="ORF">BKA03_002662</name>
</gene>
<feature type="transmembrane region" description="Helical" evidence="1">
    <location>
        <begin position="78"/>
        <end position="100"/>
    </location>
</feature>
<keyword evidence="1" id="KW-0472">Membrane</keyword>
<accession>A0A7Y9ZDF0</accession>
<feature type="transmembrane region" description="Helical" evidence="1">
    <location>
        <begin position="54"/>
        <end position="72"/>
    </location>
</feature>
<name>A0A7Y9ZDF0_9MICO</name>
<sequence length="244" mass="23947">MNPLTRATATTGAAAVVAVTGSLGTRYLAIGVSALIAVAAFGWPRLLRVYRRRVSTAIIGASGAISVIAIGLGRDQPFLRYGVAAAGAAVLLALAAEVFFPSPPGRAVTSVTGMMAGAMVAVSGGAWVAAMRTPGASDLVVAGAASLAITGIASVLTSNPGLNAVIALTLGTAAGGGMGVVFDSIGWPGGALVGFVSASAVLLVTELTHREPAPRHFFASVASGITPVLAAGVLVYLGGRLLVG</sequence>
<evidence type="ECO:0000313" key="3">
    <source>
        <dbReference type="Proteomes" id="UP000547973"/>
    </source>
</evidence>
<proteinExistence type="predicted"/>
<feature type="transmembrane region" description="Helical" evidence="1">
    <location>
        <begin position="107"/>
        <end position="130"/>
    </location>
</feature>
<comment type="caution">
    <text evidence="2">The sequence shown here is derived from an EMBL/GenBank/DDBJ whole genome shotgun (WGS) entry which is preliminary data.</text>
</comment>
<keyword evidence="3" id="KW-1185">Reference proteome</keyword>
<dbReference type="AlphaFoldDB" id="A0A7Y9ZDF0"/>
<feature type="transmembrane region" description="Helical" evidence="1">
    <location>
        <begin position="136"/>
        <end position="155"/>
    </location>
</feature>
<keyword evidence="1" id="KW-1133">Transmembrane helix</keyword>
<evidence type="ECO:0000313" key="2">
    <source>
        <dbReference type="EMBL" id="NYI42543.1"/>
    </source>
</evidence>
<organism evidence="2 3">
    <name type="scientific">Demequina lutea</name>
    <dbReference type="NCBI Taxonomy" id="431489"/>
    <lineage>
        <taxon>Bacteria</taxon>
        <taxon>Bacillati</taxon>
        <taxon>Actinomycetota</taxon>
        <taxon>Actinomycetes</taxon>
        <taxon>Micrococcales</taxon>
        <taxon>Demequinaceae</taxon>
        <taxon>Demequina</taxon>
    </lineage>
</organism>
<reference evidence="2 3" key="1">
    <citation type="submission" date="2020-07" db="EMBL/GenBank/DDBJ databases">
        <title>Sequencing the genomes of 1000 actinobacteria strains.</title>
        <authorList>
            <person name="Klenk H.-P."/>
        </authorList>
    </citation>
    <scope>NUCLEOTIDE SEQUENCE [LARGE SCALE GENOMIC DNA]</scope>
    <source>
        <strain evidence="2 3">DSM 19970</strain>
    </source>
</reference>